<comment type="caution">
    <text evidence="1">The sequence shown here is derived from an EMBL/GenBank/DDBJ whole genome shotgun (WGS) entry which is preliminary data.</text>
</comment>
<name>A0A4C1V9A2_EUMVA</name>
<evidence type="ECO:0000313" key="2">
    <source>
        <dbReference type="Proteomes" id="UP000299102"/>
    </source>
</evidence>
<dbReference type="EMBL" id="BGZK01000301">
    <property type="protein sequence ID" value="GBP35266.1"/>
    <property type="molecule type" value="Genomic_DNA"/>
</dbReference>
<protein>
    <submittedName>
        <fullName evidence="1">Uncharacterized protein</fullName>
    </submittedName>
</protein>
<accession>A0A4C1V9A2</accession>
<proteinExistence type="predicted"/>
<dbReference type="AlphaFoldDB" id="A0A4C1V9A2"/>
<keyword evidence="2" id="KW-1185">Reference proteome</keyword>
<sequence length="219" mass="24538">MIGKKSKMSLRYKCTLQSMYTAGNDVAVLVFAHADPNGLYQLQILKTTSAEEPPAHPVSRIIRGTPSTPFHRKAAECSLRPTDELTAETKSSKPQSIGATDNSHPTYCSGDILVRDSRTHPTHSVERFNLSAALSRNRAYVRTPAVIKSSPHMAHLMKSPNNSRPPLIALCHRRPSRPPLRNPLIFHVRPDTTPGHIIELFLRAAHRRRRVHFIVAWPL</sequence>
<organism evidence="1 2">
    <name type="scientific">Eumeta variegata</name>
    <name type="common">Bagworm moth</name>
    <name type="synonym">Eumeta japonica</name>
    <dbReference type="NCBI Taxonomy" id="151549"/>
    <lineage>
        <taxon>Eukaryota</taxon>
        <taxon>Metazoa</taxon>
        <taxon>Ecdysozoa</taxon>
        <taxon>Arthropoda</taxon>
        <taxon>Hexapoda</taxon>
        <taxon>Insecta</taxon>
        <taxon>Pterygota</taxon>
        <taxon>Neoptera</taxon>
        <taxon>Endopterygota</taxon>
        <taxon>Lepidoptera</taxon>
        <taxon>Glossata</taxon>
        <taxon>Ditrysia</taxon>
        <taxon>Tineoidea</taxon>
        <taxon>Psychidae</taxon>
        <taxon>Oiketicinae</taxon>
        <taxon>Eumeta</taxon>
    </lineage>
</organism>
<gene>
    <name evidence="1" type="ORF">EVAR_19487_1</name>
</gene>
<dbReference type="Proteomes" id="UP000299102">
    <property type="component" value="Unassembled WGS sequence"/>
</dbReference>
<evidence type="ECO:0000313" key="1">
    <source>
        <dbReference type="EMBL" id="GBP35266.1"/>
    </source>
</evidence>
<reference evidence="1 2" key="1">
    <citation type="journal article" date="2019" name="Commun. Biol.">
        <title>The bagworm genome reveals a unique fibroin gene that provides high tensile strength.</title>
        <authorList>
            <person name="Kono N."/>
            <person name="Nakamura H."/>
            <person name="Ohtoshi R."/>
            <person name="Tomita M."/>
            <person name="Numata K."/>
            <person name="Arakawa K."/>
        </authorList>
    </citation>
    <scope>NUCLEOTIDE SEQUENCE [LARGE SCALE GENOMIC DNA]</scope>
</reference>